<feature type="compositionally biased region" description="Low complexity" evidence="1">
    <location>
        <begin position="167"/>
        <end position="180"/>
    </location>
</feature>
<dbReference type="Proteomes" id="UP001469553">
    <property type="component" value="Unassembled WGS sequence"/>
</dbReference>
<feature type="compositionally biased region" description="Polar residues" evidence="1">
    <location>
        <begin position="258"/>
        <end position="272"/>
    </location>
</feature>
<gene>
    <name evidence="2" type="ORF">AMECASPLE_022861</name>
</gene>
<feature type="compositionally biased region" description="Polar residues" evidence="1">
    <location>
        <begin position="181"/>
        <end position="192"/>
    </location>
</feature>
<reference evidence="2 3" key="1">
    <citation type="submission" date="2021-06" db="EMBL/GenBank/DDBJ databases">
        <authorList>
            <person name="Palmer J.M."/>
        </authorList>
    </citation>
    <scope>NUCLEOTIDE SEQUENCE [LARGE SCALE GENOMIC DNA]</scope>
    <source>
        <strain evidence="2 3">AS_MEX2019</strain>
        <tissue evidence="2">Muscle</tissue>
    </source>
</reference>
<feature type="region of interest" description="Disordered" evidence="1">
    <location>
        <begin position="243"/>
        <end position="361"/>
    </location>
</feature>
<protein>
    <submittedName>
        <fullName evidence="2">Uncharacterized protein</fullName>
    </submittedName>
</protein>
<comment type="caution">
    <text evidence="2">The sequence shown here is derived from an EMBL/GenBank/DDBJ whole genome shotgun (WGS) entry which is preliminary data.</text>
</comment>
<feature type="compositionally biased region" description="Low complexity" evidence="1">
    <location>
        <begin position="323"/>
        <end position="337"/>
    </location>
</feature>
<accession>A0ABV0XGY8</accession>
<feature type="compositionally biased region" description="Polar residues" evidence="1">
    <location>
        <begin position="94"/>
        <end position="103"/>
    </location>
</feature>
<feature type="compositionally biased region" description="Basic and acidic residues" evidence="1">
    <location>
        <begin position="338"/>
        <end position="349"/>
    </location>
</feature>
<feature type="compositionally biased region" description="Basic and acidic residues" evidence="1">
    <location>
        <begin position="214"/>
        <end position="225"/>
    </location>
</feature>
<sequence length="361" mass="39131">MSSYPLSKTQAIEDSKKKTSLLKDNSWIRKTDDEDEPVDQDPNFGKTVLGKVKTSETAVSSSEPLPEKVAKPRGSSVQALTQRFSGSREDLKTMTPSYYSKRNSSGKTETSSTTKTTTVTHGGTTETTTTTTTQSVKSPVTKSATKTDTFMDRVKSSSQGPQYVNYSPTKTTKPTFTSTKAVDNQLNNSPTPSSVKDDSSTTNSKTTVTTTETVTEKDSSDAKAKDKLYDILLPDAITSPVSTSTIKSKTIIVESSKDSQNQLNDSRIPNSTKDMDKDRKTVSSSETVTVKSSYNVDNTKKTTTTTTNTSSTPVDDLYDSLLPKSITSPVSSSTTVKETIKVSSRKEEESPPTPSTTRSLR</sequence>
<feature type="compositionally biased region" description="Low complexity" evidence="1">
    <location>
        <begin position="301"/>
        <end position="312"/>
    </location>
</feature>
<feature type="compositionally biased region" description="Low complexity" evidence="1">
    <location>
        <begin position="200"/>
        <end position="213"/>
    </location>
</feature>
<feature type="compositionally biased region" description="Low complexity" evidence="1">
    <location>
        <begin position="105"/>
        <end position="143"/>
    </location>
</feature>
<feature type="region of interest" description="Disordered" evidence="1">
    <location>
        <begin position="1"/>
        <end position="225"/>
    </location>
</feature>
<evidence type="ECO:0000313" key="3">
    <source>
        <dbReference type="Proteomes" id="UP001469553"/>
    </source>
</evidence>
<feature type="compositionally biased region" description="Polar residues" evidence="1">
    <location>
        <begin position="156"/>
        <end position="166"/>
    </location>
</feature>
<feature type="compositionally biased region" description="Low complexity" evidence="1">
    <location>
        <begin position="282"/>
        <end position="293"/>
    </location>
</feature>
<feature type="compositionally biased region" description="Polar residues" evidence="1">
    <location>
        <begin position="75"/>
        <end position="85"/>
    </location>
</feature>
<organism evidence="2 3">
    <name type="scientific">Ameca splendens</name>
    <dbReference type="NCBI Taxonomy" id="208324"/>
    <lineage>
        <taxon>Eukaryota</taxon>
        <taxon>Metazoa</taxon>
        <taxon>Chordata</taxon>
        <taxon>Craniata</taxon>
        <taxon>Vertebrata</taxon>
        <taxon>Euteleostomi</taxon>
        <taxon>Actinopterygii</taxon>
        <taxon>Neopterygii</taxon>
        <taxon>Teleostei</taxon>
        <taxon>Neoteleostei</taxon>
        <taxon>Acanthomorphata</taxon>
        <taxon>Ovalentaria</taxon>
        <taxon>Atherinomorphae</taxon>
        <taxon>Cyprinodontiformes</taxon>
        <taxon>Goodeidae</taxon>
        <taxon>Ameca</taxon>
    </lineage>
</organism>
<evidence type="ECO:0000313" key="2">
    <source>
        <dbReference type="EMBL" id="MEQ2280724.1"/>
    </source>
</evidence>
<dbReference type="EMBL" id="JAHRIP010002065">
    <property type="protein sequence ID" value="MEQ2280724.1"/>
    <property type="molecule type" value="Genomic_DNA"/>
</dbReference>
<feature type="compositionally biased region" description="Polar residues" evidence="1">
    <location>
        <begin position="1"/>
        <end position="10"/>
    </location>
</feature>
<proteinExistence type="predicted"/>
<evidence type="ECO:0000256" key="1">
    <source>
        <dbReference type="SAM" id="MobiDB-lite"/>
    </source>
</evidence>
<keyword evidence="3" id="KW-1185">Reference proteome</keyword>
<name>A0ABV0XGY8_9TELE</name>